<evidence type="ECO:0000313" key="3">
    <source>
        <dbReference type="EMBL" id="GEO92467.1"/>
    </source>
</evidence>
<evidence type="ECO:0008006" key="5">
    <source>
        <dbReference type="Google" id="ProtNLM"/>
    </source>
</evidence>
<proteinExistence type="predicted"/>
<dbReference type="EMBL" id="BJZR01000045">
    <property type="protein sequence ID" value="GEO92467.1"/>
    <property type="molecule type" value="Genomic_DNA"/>
</dbReference>
<sequence length="156" mass="15374">MTDDDARPAAPPTAAPGPGPAQTVPPAPAPGRAGPPGAGPSGIPDRTVLERSVDALTVRRVFGEAYELGAATVIPVARVRGAGGGGGGYGQEEHGSGGGQGLGYGVRAEPAGAFVVTGDRVSWQPAVDAERIALTSVLAFFATAAAVGLAVLGRRR</sequence>
<accession>A0ABQ0X4A0</accession>
<feature type="transmembrane region" description="Helical" evidence="2">
    <location>
        <begin position="132"/>
        <end position="152"/>
    </location>
</feature>
<dbReference type="InterPro" id="IPR014229">
    <property type="entry name" value="Spore_YtfJ"/>
</dbReference>
<comment type="caution">
    <text evidence="3">The sequence shown here is derived from an EMBL/GenBank/DDBJ whole genome shotgun (WGS) entry which is preliminary data.</text>
</comment>
<dbReference type="Pfam" id="PF09579">
    <property type="entry name" value="Spore_YtfJ"/>
    <property type="match status" value="1"/>
</dbReference>
<reference evidence="3 4" key="1">
    <citation type="submission" date="2019-07" db="EMBL/GenBank/DDBJ databases">
        <title>Whole genome shotgun sequence of Kocuria flava NBRC 107626.</title>
        <authorList>
            <person name="Hosoyama A."/>
            <person name="Uohara A."/>
            <person name="Ohji S."/>
            <person name="Ichikawa N."/>
        </authorList>
    </citation>
    <scope>NUCLEOTIDE SEQUENCE [LARGE SCALE GENOMIC DNA]</scope>
    <source>
        <strain evidence="3 4">NBRC 107626</strain>
    </source>
</reference>
<feature type="compositionally biased region" description="Pro residues" evidence="1">
    <location>
        <begin position="9"/>
        <end position="29"/>
    </location>
</feature>
<evidence type="ECO:0000256" key="1">
    <source>
        <dbReference type="SAM" id="MobiDB-lite"/>
    </source>
</evidence>
<organism evidence="3 4">
    <name type="scientific">Kocuria flava</name>
    <dbReference type="NCBI Taxonomy" id="446860"/>
    <lineage>
        <taxon>Bacteria</taxon>
        <taxon>Bacillati</taxon>
        <taxon>Actinomycetota</taxon>
        <taxon>Actinomycetes</taxon>
        <taxon>Micrococcales</taxon>
        <taxon>Micrococcaceae</taxon>
        <taxon>Kocuria</taxon>
    </lineage>
</organism>
<protein>
    <recommendedName>
        <fullName evidence="5">Sporulation protein</fullName>
    </recommendedName>
</protein>
<name>A0ABQ0X4A0_9MICC</name>
<keyword evidence="2" id="KW-0472">Membrane</keyword>
<dbReference type="Proteomes" id="UP000321155">
    <property type="component" value="Unassembled WGS sequence"/>
</dbReference>
<keyword evidence="2" id="KW-0812">Transmembrane</keyword>
<dbReference type="RefSeq" id="WP_143709834.1">
    <property type="nucleotide sequence ID" value="NZ_BJZR01000045.1"/>
</dbReference>
<feature type="region of interest" description="Disordered" evidence="1">
    <location>
        <begin position="1"/>
        <end position="46"/>
    </location>
</feature>
<keyword evidence="2" id="KW-1133">Transmembrane helix</keyword>
<evidence type="ECO:0000256" key="2">
    <source>
        <dbReference type="SAM" id="Phobius"/>
    </source>
</evidence>
<keyword evidence="4" id="KW-1185">Reference proteome</keyword>
<gene>
    <name evidence="3" type="ORF">KFL01_17730</name>
</gene>
<evidence type="ECO:0000313" key="4">
    <source>
        <dbReference type="Proteomes" id="UP000321155"/>
    </source>
</evidence>